<name>A0A089N7F1_9BACL</name>
<dbReference type="HOGENOM" id="CLU_2718591_0_0_9"/>
<accession>A0A089N7F1</accession>
<proteinExistence type="predicted"/>
<evidence type="ECO:0000256" key="1">
    <source>
        <dbReference type="SAM" id="MobiDB-lite"/>
    </source>
</evidence>
<dbReference type="Proteomes" id="UP000029507">
    <property type="component" value="Chromosome"/>
</dbReference>
<feature type="region of interest" description="Disordered" evidence="1">
    <location>
        <begin position="47"/>
        <end position="72"/>
    </location>
</feature>
<dbReference type="AlphaFoldDB" id="A0A089N7F1"/>
<dbReference type="STRING" id="169760.PSTEL_18030"/>
<dbReference type="KEGG" id="pste:PSTEL_18030"/>
<keyword evidence="3" id="KW-1185">Reference proteome</keyword>
<organism evidence="2 3">
    <name type="scientific">Paenibacillus stellifer</name>
    <dbReference type="NCBI Taxonomy" id="169760"/>
    <lineage>
        <taxon>Bacteria</taxon>
        <taxon>Bacillati</taxon>
        <taxon>Bacillota</taxon>
        <taxon>Bacilli</taxon>
        <taxon>Bacillales</taxon>
        <taxon>Paenibacillaceae</taxon>
        <taxon>Paenibacillus</taxon>
    </lineage>
</organism>
<dbReference type="RefSeq" id="WP_038697213.1">
    <property type="nucleotide sequence ID" value="NZ_CP009286.1"/>
</dbReference>
<dbReference type="OrthoDB" id="2631753at2"/>
<evidence type="ECO:0000313" key="3">
    <source>
        <dbReference type="Proteomes" id="UP000029507"/>
    </source>
</evidence>
<sequence>MKNGKGTGAGRSGLLLKGKPDEILEVIRMLQRKFGRDMPLSYVLSLAGHERSQPARRSSGGTSGRLRTQEKA</sequence>
<protein>
    <submittedName>
        <fullName evidence="2">Uncharacterized protein</fullName>
    </submittedName>
</protein>
<reference evidence="2 3" key="1">
    <citation type="submission" date="2014-08" db="EMBL/GenBank/DDBJ databases">
        <title>Comparative genomics of the Paenibacillus odorifer group.</title>
        <authorList>
            <person name="den Bakker H.C."/>
            <person name="Tsai Y.-C."/>
            <person name="Martin N."/>
            <person name="Korlach J."/>
            <person name="Wiedmann M."/>
        </authorList>
    </citation>
    <scope>NUCLEOTIDE SEQUENCE [LARGE SCALE GENOMIC DNA]</scope>
    <source>
        <strain evidence="2 3">DSM 14472</strain>
    </source>
</reference>
<gene>
    <name evidence="2" type="ORF">PSTEL_18030</name>
</gene>
<dbReference type="EMBL" id="CP009286">
    <property type="protein sequence ID" value="AIQ64724.1"/>
    <property type="molecule type" value="Genomic_DNA"/>
</dbReference>
<evidence type="ECO:0000313" key="2">
    <source>
        <dbReference type="EMBL" id="AIQ64724.1"/>
    </source>
</evidence>